<reference evidence="2" key="2">
    <citation type="journal article" date="2023" name="IMA Fungus">
        <title>Comparative genomic study of the Penicillium genus elucidates a diverse pangenome and 15 lateral gene transfer events.</title>
        <authorList>
            <person name="Petersen C."/>
            <person name="Sorensen T."/>
            <person name="Nielsen M.R."/>
            <person name="Sondergaard T.E."/>
            <person name="Sorensen J.L."/>
            <person name="Fitzpatrick D.A."/>
            <person name="Frisvad J.C."/>
            <person name="Nielsen K.L."/>
        </authorList>
    </citation>
    <scope>NUCLEOTIDE SEQUENCE</scope>
    <source>
        <strain evidence="2">IBT 19713</strain>
    </source>
</reference>
<proteinExistence type="predicted"/>
<gene>
    <name evidence="2" type="ORF">N7468_005773</name>
</gene>
<keyword evidence="3" id="KW-1185">Reference proteome</keyword>
<dbReference type="InterPro" id="IPR029058">
    <property type="entry name" value="AB_hydrolase_fold"/>
</dbReference>
<accession>A0A9W9NZX8</accession>
<evidence type="ECO:0000259" key="1">
    <source>
        <dbReference type="Pfam" id="PF00561"/>
    </source>
</evidence>
<evidence type="ECO:0000313" key="3">
    <source>
        <dbReference type="Proteomes" id="UP001150941"/>
    </source>
</evidence>
<dbReference type="Pfam" id="PF00561">
    <property type="entry name" value="Abhydrolase_1"/>
    <property type="match status" value="1"/>
</dbReference>
<dbReference type="SUPFAM" id="SSF53474">
    <property type="entry name" value="alpha/beta-Hydrolases"/>
    <property type="match status" value="1"/>
</dbReference>
<organism evidence="2 3">
    <name type="scientific">Penicillium chermesinum</name>
    <dbReference type="NCBI Taxonomy" id="63820"/>
    <lineage>
        <taxon>Eukaryota</taxon>
        <taxon>Fungi</taxon>
        <taxon>Dikarya</taxon>
        <taxon>Ascomycota</taxon>
        <taxon>Pezizomycotina</taxon>
        <taxon>Eurotiomycetes</taxon>
        <taxon>Eurotiomycetidae</taxon>
        <taxon>Eurotiales</taxon>
        <taxon>Aspergillaceae</taxon>
        <taxon>Penicillium</taxon>
    </lineage>
</organism>
<dbReference type="GO" id="GO:0072330">
    <property type="term" value="P:monocarboxylic acid biosynthetic process"/>
    <property type="evidence" value="ECO:0007669"/>
    <property type="project" value="UniProtKB-ARBA"/>
</dbReference>
<feature type="domain" description="AB hydrolase-1" evidence="1">
    <location>
        <begin position="15"/>
        <end position="249"/>
    </location>
</feature>
<protein>
    <recommendedName>
        <fullName evidence="1">AB hydrolase-1 domain-containing protein</fullName>
    </recommendedName>
</protein>
<dbReference type="RefSeq" id="XP_058330809.1">
    <property type="nucleotide sequence ID" value="XM_058475069.1"/>
</dbReference>
<dbReference type="PANTHER" id="PTHR43798:SF6">
    <property type="entry name" value="HYDROLASE, PUTATIVE (AFU_ORTHOLOGUE AFUA_4G13070)-RELATED"/>
    <property type="match status" value="1"/>
</dbReference>
<reference evidence="2" key="1">
    <citation type="submission" date="2022-11" db="EMBL/GenBank/DDBJ databases">
        <authorList>
            <person name="Petersen C."/>
        </authorList>
    </citation>
    <scope>NUCLEOTIDE SEQUENCE</scope>
    <source>
        <strain evidence="2">IBT 19713</strain>
    </source>
</reference>
<name>A0A9W9NZX8_9EURO</name>
<dbReference type="OrthoDB" id="6431331at2759"/>
<dbReference type="InterPro" id="IPR000073">
    <property type="entry name" value="AB_hydrolase_1"/>
</dbReference>
<dbReference type="GeneID" id="83202372"/>
<dbReference type="PANTHER" id="PTHR43798">
    <property type="entry name" value="MONOACYLGLYCEROL LIPASE"/>
    <property type="match status" value="1"/>
</dbReference>
<dbReference type="InterPro" id="IPR050266">
    <property type="entry name" value="AB_hydrolase_sf"/>
</dbReference>
<dbReference type="GO" id="GO:0017000">
    <property type="term" value="P:antibiotic biosynthetic process"/>
    <property type="evidence" value="ECO:0007669"/>
    <property type="project" value="UniProtKB-ARBA"/>
</dbReference>
<evidence type="ECO:0000313" key="2">
    <source>
        <dbReference type="EMBL" id="KAJ5232817.1"/>
    </source>
</evidence>
<dbReference type="EMBL" id="JAPQKS010000004">
    <property type="protein sequence ID" value="KAJ5232817.1"/>
    <property type="molecule type" value="Genomic_DNA"/>
</dbReference>
<sequence length="277" mass="31170">MTSELSAHEIGDGLPVLIIHGWQGDGRVEELDFEPIFSQILGLRRIYIDLPGMGKTPANNVKDLDDMYHRLEQFIDSRLRGSRFVLIGTSCGGYLARAIAQKYSDQIDGLLLRVPLIEPDDNKRDLDAFQALVRDQQIMSSISAEDKETLGDILVQTPAYVAALKAKFEKAYLPAQAASDTKVLGPIRNDLQRYSLSWSLDDKDVKFLAPTLIVCGRHDPVVGYRDSLRLLELYPRSTFVVLDRGTHGIPVDENGVFEALVRDWTTRINEWRARSVD</sequence>
<dbReference type="AlphaFoldDB" id="A0A9W9NZX8"/>
<dbReference type="PRINTS" id="PR00111">
    <property type="entry name" value="ABHYDROLASE"/>
</dbReference>
<dbReference type="Gene3D" id="3.40.50.1820">
    <property type="entry name" value="alpha/beta hydrolase"/>
    <property type="match status" value="1"/>
</dbReference>
<comment type="caution">
    <text evidence="2">The sequence shown here is derived from an EMBL/GenBank/DDBJ whole genome shotgun (WGS) entry which is preliminary data.</text>
</comment>
<dbReference type="Proteomes" id="UP001150941">
    <property type="component" value="Unassembled WGS sequence"/>
</dbReference>